<dbReference type="RefSeq" id="WP_248105046.1">
    <property type="nucleotide sequence ID" value="NZ_JAKHEX010000001.1"/>
</dbReference>
<dbReference type="SUPFAM" id="SSF109755">
    <property type="entry name" value="PhoU-like"/>
    <property type="match status" value="1"/>
</dbReference>
<evidence type="ECO:0000313" key="3">
    <source>
        <dbReference type="Proteomes" id="UP001589788"/>
    </source>
</evidence>
<sequence>MSQGGTASQGFVPRLAGPEGGTASIDRRVIQLFALVGEALAGATHALLAGDREAARALAANDAAIDELYREVERTAAELAEHSGSRAELRYLVAVLRMLPELERSGDLAEHVASRAVRGLGVELTPRARGMIEQMGEVACRMWQATADAYADRDATTVERVERLDDDLDELHVLLTAEIASGSLPIPVAVEAALVARFYERLGDHAVNLARRVASLGPAHRSDQPPGVPS</sequence>
<feature type="domain" description="PhoU" evidence="1">
    <location>
        <begin position="132"/>
        <end position="213"/>
    </location>
</feature>
<evidence type="ECO:0000313" key="2">
    <source>
        <dbReference type="EMBL" id="MFC0080923.1"/>
    </source>
</evidence>
<dbReference type="Proteomes" id="UP001589788">
    <property type="component" value="Unassembled WGS sequence"/>
</dbReference>
<protein>
    <submittedName>
        <fullName evidence="2">Phosphate uptake regulator PhoU</fullName>
    </submittedName>
</protein>
<dbReference type="InterPro" id="IPR026022">
    <property type="entry name" value="PhoU_dom"/>
</dbReference>
<dbReference type="Gene3D" id="1.20.58.220">
    <property type="entry name" value="Phosphate transport system protein phou homolog 2, domain 2"/>
    <property type="match status" value="1"/>
</dbReference>
<feature type="domain" description="PhoU" evidence="1">
    <location>
        <begin position="30"/>
        <end position="115"/>
    </location>
</feature>
<evidence type="ECO:0000259" key="1">
    <source>
        <dbReference type="Pfam" id="PF01895"/>
    </source>
</evidence>
<gene>
    <name evidence="2" type="ORF">ACFFRE_01965</name>
</gene>
<accession>A0ABV6C0W1</accession>
<keyword evidence="3" id="KW-1185">Reference proteome</keyword>
<organism evidence="2 3">
    <name type="scientific">Aciditerrimonas ferrireducens</name>
    <dbReference type="NCBI Taxonomy" id="667306"/>
    <lineage>
        <taxon>Bacteria</taxon>
        <taxon>Bacillati</taxon>
        <taxon>Actinomycetota</taxon>
        <taxon>Acidimicrobiia</taxon>
        <taxon>Acidimicrobiales</taxon>
        <taxon>Acidimicrobiaceae</taxon>
        <taxon>Aciditerrimonas</taxon>
    </lineage>
</organism>
<dbReference type="InterPro" id="IPR038078">
    <property type="entry name" value="PhoU-like_sf"/>
</dbReference>
<proteinExistence type="predicted"/>
<dbReference type="PANTHER" id="PTHR42930:SF3">
    <property type="entry name" value="PHOSPHATE-SPECIFIC TRANSPORT SYSTEM ACCESSORY PROTEIN PHOU"/>
    <property type="match status" value="1"/>
</dbReference>
<dbReference type="EMBL" id="JBHLYQ010000009">
    <property type="protein sequence ID" value="MFC0080923.1"/>
    <property type="molecule type" value="Genomic_DNA"/>
</dbReference>
<dbReference type="PANTHER" id="PTHR42930">
    <property type="entry name" value="PHOSPHATE-SPECIFIC TRANSPORT SYSTEM ACCESSORY PROTEIN PHOU"/>
    <property type="match status" value="1"/>
</dbReference>
<reference evidence="2 3" key="1">
    <citation type="submission" date="2024-09" db="EMBL/GenBank/DDBJ databases">
        <authorList>
            <person name="Sun Q."/>
            <person name="Mori K."/>
        </authorList>
    </citation>
    <scope>NUCLEOTIDE SEQUENCE [LARGE SCALE GENOMIC DNA]</scope>
    <source>
        <strain evidence="2 3">JCM 15389</strain>
    </source>
</reference>
<comment type="caution">
    <text evidence="2">The sequence shown here is derived from an EMBL/GenBank/DDBJ whole genome shotgun (WGS) entry which is preliminary data.</text>
</comment>
<dbReference type="Pfam" id="PF01895">
    <property type="entry name" value="PhoU"/>
    <property type="match status" value="2"/>
</dbReference>
<dbReference type="InterPro" id="IPR028366">
    <property type="entry name" value="PhoU"/>
</dbReference>
<name>A0ABV6C0W1_9ACTN</name>